<sequence length="77" mass="9015">MNNLYPWNILLSQPSQIPFKDRKWSAASGSMLSSSDQPFKIYHKGYEHQFQTSDTLLEENMAFEDRVRIPMEICTES</sequence>
<protein>
    <submittedName>
        <fullName evidence="1">Uncharacterized protein</fullName>
    </submittedName>
</protein>
<reference evidence="1 2" key="1">
    <citation type="journal article" date="2018" name="Science">
        <title>The opium poppy genome and morphinan production.</title>
        <authorList>
            <person name="Guo L."/>
            <person name="Winzer T."/>
            <person name="Yang X."/>
            <person name="Li Y."/>
            <person name="Ning Z."/>
            <person name="He Z."/>
            <person name="Teodor R."/>
            <person name="Lu Y."/>
            <person name="Bowser T.A."/>
            <person name="Graham I.A."/>
            <person name="Ye K."/>
        </authorList>
    </citation>
    <scope>NUCLEOTIDE SEQUENCE [LARGE SCALE GENOMIC DNA]</scope>
    <source>
        <strain evidence="2">cv. HN1</strain>
        <tissue evidence="1">Leaves</tissue>
    </source>
</reference>
<evidence type="ECO:0000313" key="1">
    <source>
        <dbReference type="EMBL" id="RZC83566.1"/>
    </source>
</evidence>
<keyword evidence="2" id="KW-1185">Reference proteome</keyword>
<dbReference type="Gramene" id="RZC83566">
    <property type="protein sequence ID" value="RZC83566"/>
    <property type="gene ID" value="C5167_046355"/>
</dbReference>
<gene>
    <name evidence="1" type="ORF">C5167_046355</name>
</gene>
<accession>A0A4Y7LEA8</accession>
<dbReference type="EMBL" id="CM010725">
    <property type="protein sequence ID" value="RZC83566.1"/>
    <property type="molecule type" value="Genomic_DNA"/>
</dbReference>
<dbReference type="AlphaFoldDB" id="A0A4Y7LEA8"/>
<proteinExistence type="predicted"/>
<organism evidence="1 2">
    <name type="scientific">Papaver somniferum</name>
    <name type="common">Opium poppy</name>
    <dbReference type="NCBI Taxonomy" id="3469"/>
    <lineage>
        <taxon>Eukaryota</taxon>
        <taxon>Viridiplantae</taxon>
        <taxon>Streptophyta</taxon>
        <taxon>Embryophyta</taxon>
        <taxon>Tracheophyta</taxon>
        <taxon>Spermatophyta</taxon>
        <taxon>Magnoliopsida</taxon>
        <taxon>Ranunculales</taxon>
        <taxon>Papaveraceae</taxon>
        <taxon>Papaveroideae</taxon>
        <taxon>Papaver</taxon>
    </lineage>
</organism>
<dbReference type="Proteomes" id="UP000316621">
    <property type="component" value="Chromosome 11"/>
</dbReference>
<evidence type="ECO:0000313" key="2">
    <source>
        <dbReference type="Proteomes" id="UP000316621"/>
    </source>
</evidence>
<name>A0A4Y7LEA8_PAPSO</name>